<dbReference type="PANTHER" id="PTHR42693:SF42">
    <property type="entry name" value="ARYLSULFATASE G"/>
    <property type="match status" value="1"/>
</dbReference>
<evidence type="ECO:0000259" key="8">
    <source>
        <dbReference type="Pfam" id="PF00884"/>
    </source>
</evidence>
<dbReference type="EMBL" id="FNJI01000042">
    <property type="protein sequence ID" value="SDP74334.1"/>
    <property type="molecule type" value="Genomic_DNA"/>
</dbReference>
<feature type="domain" description="Sulfatase N-terminal" evidence="8">
    <location>
        <begin position="64"/>
        <end position="399"/>
    </location>
</feature>
<evidence type="ECO:0000256" key="4">
    <source>
        <dbReference type="ARBA" id="ARBA00022729"/>
    </source>
</evidence>
<dbReference type="InterPro" id="IPR024607">
    <property type="entry name" value="Sulfatase_CS"/>
</dbReference>
<dbReference type="RefSeq" id="WP_092225820.1">
    <property type="nucleotide sequence ID" value="NZ_FNJI01000042.1"/>
</dbReference>
<keyword evidence="3" id="KW-0479">Metal-binding</keyword>
<accession>A0A1H0V7L1</accession>
<dbReference type="AlphaFoldDB" id="A0A1H0V7L1"/>
<proteinExistence type="inferred from homology"/>
<dbReference type="InterPro" id="IPR000917">
    <property type="entry name" value="Sulfatase_N"/>
</dbReference>
<sequence length="532" mass="59144">MLRKIVLLTVAMFFSAAAGWAANPLLEKTVKVADNMEPVFQHPAQIQEAAAKLAKLYGKTGKRPNILVLLVDDMGWGDPGVYGGGIAVGAPTPHIDQLADEGLRLTSTYAQPTCSPTRATLNTGRLPIYHGIYRPPMYGEKGGLSGEITLAQLLSKAGYHTGMVGKWHLGEGNDQQPQNLGYDEFFGFLGVADIYTDWRDPAISPDIANRPELVEAFEQLPFNHNLVRAKKGEELENLEKITVPVLANIDQQFADYTVDFIKRMAKQDEPFFMIHAFSKVHYDNYPADGYAGKSPSGYPYKDGVIEVDDIVGRVVKTLEETGQAENTFVFFTSDNGPEEDTFPDSGHTPFRGAKGTTWEGGVRVPGIAWWPGVIKGGRASDGLFDLADLFTTSLALAGAKDNIPTDRYIDGIDQTSFLLADDGESNRKTVFYWYQDKLCAIRIHNIKYNNYLFVPFEDGRKIAKSNSVIQKVPYVWAHDLTIDPKERFPALNSHTPRLTWPVPLMLQEARRYVGNFKKYPPNKNVVTTIKSE</sequence>
<gene>
    <name evidence="9" type="ORF">SAMN05660330_03911</name>
</gene>
<evidence type="ECO:0000256" key="7">
    <source>
        <dbReference type="SAM" id="SignalP"/>
    </source>
</evidence>
<organism evidence="9 10">
    <name type="scientific">Desulforhopalus singaporensis</name>
    <dbReference type="NCBI Taxonomy" id="91360"/>
    <lineage>
        <taxon>Bacteria</taxon>
        <taxon>Pseudomonadati</taxon>
        <taxon>Thermodesulfobacteriota</taxon>
        <taxon>Desulfobulbia</taxon>
        <taxon>Desulfobulbales</taxon>
        <taxon>Desulfocapsaceae</taxon>
        <taxon>Desulforhopalus</taxon>
    </lineage>
</organism>
<name>A0A1H0V7L1_9BACT</name>
<dbReference type="SUPFAM" id="SSF53649">
    <property type="entry name" value="Alkaline phosphatase-like"/>
    <property type="match status" value="1"/>
</dbReference>
<evidence type="ECO:0000313" key="9">
    <source>
        <dbReference type="EMBL" id="SDP74334.1"/>
    </source>
</evidence>
<dbReference type="GO" id="GO:0004065">
    <property type="term" value="F:arylsulfatase activity"/>
    <property type="evidence" value="ECO:0007669"/>
    <property type="project" value="TreeGrafter"/>
</dbReference>
<keyword evidence="5" id="KW-0378">Hydrolase</keyword>
<dbReference type="PANTHER" id="PTHR42693">
    <property type="entry name" value="ARYLSULFATASE FAMILY MEMBER"/>
    <property type="match status" value="1"/>
</dbReference>
<dbReference type="GO" id="GO:0046872">
    <property type="term" value="F:metal ion binding"/>
    <property type="evidence" value="ECO:0007669"/>
    <property type="project" value="UniProtKB-KW"/>
</dbReference>
<dbReference type="Gene3D" id="3.40.720.10">
    <property type="entry name" value="Alkaline Phosphatase, subunit A"/>
    <property type="match status" value="1"/>
</dbReference>
<feature type="chain" id="PRO_5011644495" evidence="7">
    <location>
        <begin position="22"/>
        <end position="532"/>
    </location>
</feature>
<evidence type="ECO:0000313" key="10">
    <source>
        <dbReference type="Proteomes" id="UP000199073"/>
    </source>
</evidence>
<keyword evidence="10" id="KW-1185">Reference proteome</keyword>
<dbReference type="PROSITE" id="PS00149">
    <property type="entry name" value="SULFATASE_2"/>
    <property type="match status" value="1"/>
</dbReference>
<dbReference type="InterPro" id="IPR050738">
    <property type="entry name" value="Sulfatase"/>
</dbReference>
<dbReference type="Pfam" id="PF00884">
    <property type="entry name" value="Sulfatase"/>
    <property type="match status" value="1"/>
</dbReference>
<dbReference type="InterPro" id="IPR017850">
    <property type="entry name" value="Alkaline_phosphatase_core_sf"/>
</dbReference>
<evidence type="ECO:0000256" key="5">
    <source>
        <dbReference type="ARBA" id="ARBA00022801"/>
    </source>
</evidence>
<dbReference type="Gene3D" id="3.30.1120.10">
    <property type="match status" value="1"/>
</dbReference>
<dbReference type="OrthoDB" id="5500422at2"/>
<dbReference type="Proteomes" id="UP000199073">
    <property type="component" value="Unassembled WGS sequence"/>
</dbReference>
<protein>
    <submittedName>
        <fullName evidence="9">Arylsulfatase</fullName>
    </submittedName>
</protein>
<feature type="signal peptide" evidence="7">
    <location>
        <begin position="1"/>
        <end position="21"/>
    </location>
</feature>
<comment type="cofactor">
    <cofactor evidence="1">
        <name>Ca(2+)</name>
        <dbReference type="ChEBI" id="CHEBI:29108"/>
    </cofactor>
</comment>
<comment type="similarity">
    <text evidence="2">Belongs to the sulfatase family.</text>
</comment>
<keyword evidence="4 7" id="KW-0732">Signal</keyword>
<dbReference type="CDD" id="cd16142">
    <property type="entry name" value="ARS_like"/>
    <property type="match status" value="1"/>
</dbReference>
<keyword evidence="6" id="KW-0106">Calcium</keyword>
<evidence type="ECO:0000256" key="2">
    <source>
        <dbReference type="ARBA" id="ARBA00008779"/>
    </source>
</evidence>
<evidence type="ECO:0000256" key="6">
    <source>
        <dbReference type="ARBA" id="ARBA00022837"/>
    </source>
</evidence>
<evidence type="ECO:0000256" key="1">
    <source>
        <dbReference type="ARBA" id="ARBA00001913"/>
    </source>
</evidence>
<dbReference type="STRING" id="91360.SAMN05660330_03911"/>
<reference evidence="9 10" key="1">
    <citation type="submission" date="2016-10" db="EMBL/GenBank/DDBJ databases">
        <authorList>
            <person name="de Groot N.N."/>
        </authorList>
    </citation>
    <scope>NUCLEOTIDE SEQUENCE [LARGE SCALE GENOMIC DNA]</scope>
    <source>
        <strain evidence="9 10">DSM 12130</strain>
    </source>
</reference>
<evidence type="ECO:0000256" key="3">
    <source>
        <dbReference type="ARBA" id="ARBA00022723"/>
    </source>
</evidence>